<dbReference type="PROSITE" id="PS50263">
    <property type="entry name" value="CN_HYDROLASE"/>
    <property type="match status" value="1"/>
</dbReference>
<dbReference type="Gene3D" id="3.60.110.10">
    <property type="entry name" value="Carbon-nitrogen hydrolase"/>
    <property type="match status" value="1"/>
</dbReference>
<keyword evidence="4" id="KW-1185">Reference proteome</keyword>
<proteinExistence type="inferred from homology"/>
<feature type="domain" description="CN hydrolase" evidence="2">
    <location>
        <begin position="1"/>
        <end position="245"/>
    </location>
</feature>
<dbReference type="CDD" id="cd07581">
    <property type="entry name" value="nitrilase_3"/>
    <property type="match status" value="1"/>
</dbReference>
<reference evidence="3 4" key="1">
    <citation type="submission" date="2023-07" db="EMBL/GenBank/DDBJ databases">
        <title>Comparative genomics of wheat-associated soil bacteria to identify genetic determinants of phenazine resistance.</title>
        <authorList>
            <person name="Mouncey N."/>
        </authorList>
    </citation>
    <scope>NUCLEOTIDE SEQUENCE [LARGE SCALE GENOMIC DNA]</scope>
    <source>
        <strain evidence="3 4">W1I3</strain>
    </source>
</reference>
<dbReference type="PANTHER" id="PTHR23088:SF27">
    <property type="entry name" value="DEAMINATED GLUTATHIONE AMIDASE"/>
    <property type="match status" value="1"/>
</dbReference>
<accession>A0ABU0PM21</accession>
<dbReference type="GO" id="GO:0110050">
    <property type="term" value="F:deaminated glutathione amidase activity"/>
    <property type="evidence" value="ECO:0007669"/>
    <property type="project" value="UniProtKB-EC"/>
</dbReference>
<dbReference type="EMBL" id="JAUSXB010000001">
    <property type="protein sequence ID" value="MDQ0674299.1"/>
    <property type="molecule type" value="Genomic_DNA"/>
</dbReference>
<name>A0ABU0PM21_9MICC</name>
<keyword evidence="3" id="KW-0378">Hydrolase</keyword>
<dbReference type="Pfam" id="PF00795">
    <property type="entry name" value="CN_hydrolase"/>
    <property type="match status" value="1"/>
</dbReference>
<evidence type="ECO:0000313" key="3">
    <source>
        <dbReference type="EMBL" id="MDQ0674299.1"/>
    </source>
</evidence>
<dbReference type="InterPro" id="IPR036526">
    <property type="entry name" value="C-N_Hydrolase_sf"/>
</dbReference>
<dbReference type="Proteomes" id="UP001236806">
    <property type="component" value="Unassembled WGS sequence"/>
</dbReference>
<dbReference type="PANTHER" id="PTHR23088">
    <property type="entry name" value="NITRILASE-RELATED"/>
    <property type="match status" value="1"/>
</dbReference>
<dbReference type="InterPro" id="IPR001110">
    <property type="entry name" value="UPF0012_CS"/>
</dbReference>
<protein>
    <submittedName>
        <fullName evidence="3">Amidohydrolase</fullName>
        <ecNumber evidence="3">3.5.1.128</ecNumber>
    </submittedName>
</protein>
<dbReference type="InterPro" id="IPR003010">
    <property type="entry name" value="C-N_Hydrolase"/>
</dbReference>
<dbReference type="SUPFAM" id="SSF56317">
    <property type="entry name" value="Carbon-nitrogen hydrolase"/>
    <property type="match status" value="1"/>
</dbReference>
<evidence type="ECO:0000259" key="2">
    <source>
        <dbReference type="PROSITE" id="PS50263"/>
    </source>
</evidence>
<dbReference type="EC" id="3.5.1.128" evidence="3"/>
<dbReference type="PROSITE" id="PS01227">
    <property type="entry name" value="UPF0012"/>
    <property type="match status" value="1"/>
</dbReference>
<organism evidence="3 4">
    <name type="scientific">Pseudarthrobacter siccitolerans</name>
    <dbReference type="NCBI Taxonomy" id="861266"/>
    <lineage>
        <taxon>Bacteria</taxon>
        <taxon>Bacillati</taxon>
        <taxon>Actinomycetota</taxon>
        <taxon>Actinomycetes</taxon>
        <taxon>Micrococcales</taxon>
        <taxon>Micrococcaceae</taxon>
        <taxon>Pseudarthrobacter</taxon>
    </lineage>
</organism>
<evidence type="ECO:0000256" key="1">
    <source>
        <dbReference type="ARBA" id="ARBA00010613"/>
    </source>
</evidence>
<comment type="caution">
    <text evidence="3">The sequence shown here is derived from an EMBL/GenBank/DDBJ whole genome shotgun (WGS) entry which is preliminary data.</text>
</comment>
<evidence type="ECO:0000313" key="4">
    <source>
        <dbReference type="Proteomes" id="UP001236806"/>
    </source>
</evidence>
<gene>
    <name evidence="3" type="ORF">QFZ36_001860</name>
</gene>
<comment type="similarity">
    <text evidence="1">Belongs to the carbon-nitrogen hydrolase superfamily. NIT1/NIT2 family.</text>
</comment>
<sequence length="264" mass="27376">MRLAVAQIISSADLEANLELIREYATEAKAAGAALVVFPEAAMRAFGHSLSDIAEPLNGPWAEKVRALANELGIAIVVGMFTPGKDGRVRNTLLVTGPGVETSYDKVHLFDAFGFQESRTVDAGTDPVTFEVNGTVFGLATCYDVRFPALFTANARAGAQVNIVCASWGAGEGKAEQWDLLVRARALDSTSFVVACGQGDPETVGAGPAGAAPTGIGHSAVITPLGSAVVALGGKPELAVVDIDPSAVDEVRTRLPVLANARQF</sequence>
<dbReference type="RefSeq" id="WP_306635787.1">
    <property type="nucleotide sequence ID" value="NZ_JAUSXB010000001.1"/>
</dbReference>